<dbReference type="AlphaFoldDB" id="A0A1Y2KVF2"/>
<evidence type="ECO:0000313" key="2">
    <source>
        <dbReference type="Proteomes" id="UP000193391"/>
    </source>
</evidence>
<dbReference type="RefSeq" id="WP_085585767.1">
    <property type="nucleotide sequence ID" value="NZ_JFKA01000014.1"/>
</dbReference>
<keyword evidence="2" id="KW-1185">Reference proteome</keyword>
<organism evidence="1 2">
    <name type="scientific">Thalassospira mesophila</name>
    <dbReference type="NCBI Taxonomy" id="1293891"/>
    <lineage>
        <taxon>Bacteria</taxon>
        <taxon>Pseudomonadati</taxon>
        <taxon>Pseudomonadota</taxon>
        <taxon>Alphaproteobacteria</taxon>
        <taxon>Rhodospirillales</taxon>
        <taxon>Thalassospiraceae</taxon>
        <taxon>Thalassospira</taxon>
    </lineage>
</organism>
<proteinExistence type="predicted"/>
<accession>A0A1Y2KVF2</accession>
<dbReference type="OrthoDB" id="7159482at2"/>
<dbReference type="Pfam" id="PF10984">
    <property type="entry name" value="DUF2794"/>
    <property type="match status" value="1"/>
</dbReference>
<dbReference type="InterPro" id="IPR021252">
    <property type="entry name" value="DUF2794"/>
</dbReference>
<dbReference type="STRING" id="1293891.TMES_19630"/>
<name>A0A1Y2KVF2_9PROT</name>
<comment type="caution">
    <text evidence="1">The sequence shown here is derived from an EMBL/GenBank/DDBJ whole genome shotgun (WGS) entry which is preliminary data.</text>
</comment>
<dbReference type="Proteomes" id="UP000193391">
    <property type="component" value="Unassembled WGS sequence"/>
</dbReference>
<protein>
    <recommendedName>
        <fullName evidence="3">DUF2794 domain-containing protein</fullName>
    </recommendedName>
</protein>
<evidence type="ECO:0000313" key="1">
    <source>
        <dbReference type="EMBL" id="OSQ35823.1"/>
    </source>
</evidence>
<evidence type="ECO:0008006" key="3">
    <source>
        <dbReference type="Google" id="ProtNLM"/>
    </source>
</evidence>
<sequence length="117" mass="13406">MGTLLNLAQYRKGKTFVHFNRLELQKLMNIYSRQVAGGAWRDYAIDQMDGMAMFSMFRSTQESPLFAVIKLPSDQKNAGQYVALHSGVKIKQSPQLETILEAIEKRARKVVPLFKNR</sequence>
<reference evidence="1 2" key="1">
    <citation type="submission" date="2014-03" db="EMBL/GenBank/DDBJ databases">
        <title>The draft genome sequence of Thalassospira mesophila JCM 18969.</title>
        <authorList>
            <person name="Lai Q."/>
            <person name="Shao Z."/>
        </authorList>
    </citation>
    <scope>NUCLEOTIDE SEQUENCE [LARGE SCALE GENOMIC DNA]</scope>
    <source>
        <strain evidence="1 2">JCM 18969</strain>
    </source>
</reference>
<gene>
    <name evidence="1" type="ORF">TMES_19630</name>
</gene>
<dbReference type="EMBL" id="JFKA01000014">
    <property type="protein sequence ID" value="OSQ35823.1"/>
    <property type="molecule type" value="Genomic_DNA"/>
</dbReference>